<sequence length="146" mass="15592">MKKTLLLTALAVSASAALAKDPSFADFKPLDVVDGYQTYGTPAQDISETFIFVDGGAHEGKIASIHLLSVLQNSPAFVVVPGRTLAEYVRNTRSAGSKVYSVQCAEKTVREVARHTNAQGARIPFNRLQGVSKVAARVVCKVAEQS</sequence>
<dbReference type="AlphaFoldDB" id="A0A1B6W0M8"/>
<name>A0A1B6W0M8_9NEIS</name>
<dbReference type="Proteomes" id="UP000077726">
    <property type="component" value="Unassembled WGS sequence"/>
</dbReference>
<organism evidence="2 3">
    <name type="scientific">Eikenella halliae</name>
    <dbReference type="NCBI Taxonomy" id="1795832"/>
    <lineage>
        <taxon>Bacteria</taxon>
        <taxon>Pseudomonadati</taxon>
        <taxon>Pseudomonadota</taxon>
        <taxon>Betaproteobacteria</taxon>
        <taxon>Neisseriales</taxon>
        <taxon>Neisseriaceae</taxon>
        <taxon>Eikenella</taxon>
    </lineage>
</organism>
<proteinExistence type="predicted"/>
<feature type="chain" id="PRO_5008590592" evidence="1">
    <location>
        <begin position="20"/>
        <end position="146"/>
    </location>
</feature>
<evidence type="ECO:0000313" key="2">
    <source>
        <dbReference type="EMBL" id="OAM43819.1"/>
    </source>
</evidence>
<comment type="caution">
    <text evidence="2">The sequence shown here is derived from an EMBL/GenBank/DDBJ whole genome shotgun (WGS) entry which is preliminary data.</text>
</comment>
<accession>A0A1B6W0M8</accession>
<evidence type="ECO:0000256" key="1">
    <source>
        <dbReference type="SAM" id="SignalP"/>
    </source>
</evidence>
<reference evidence="3" key="1">
    <citation type="submission" date="2016-05" db="EMBL/GenBank/DDBJ databases">
        <title>Draft genome of Corynebacterium afermentans subsp. afermentans LCDC 88199T.</title>
        <authorList>
            <person name="Bernier A.-M."/>
            <person name="Bernard K."/>
        </authorList>
    </citation>
    <scope>NUCLEOTIDE SEQUENCE [LARGE SCALE GENOMIC DNA]</scope>
    <source>
        <strain evidence="3">NML130454</strain>
    </source>
</reference>
<keyword evidence="3" id="KW-1185">Reference proteome</keyword>
<gene>
    <name evidence="2" type="ORF">A7Q00_03960</name>
</gene>
<feature type="signal peptide" evidence="1">
    <location>
        <begin position="1"/>
        <end position="19"/>
    </location>
</feature>
<keyword evidence="1" id="KW-0732">Signal</keyword>
<protein>
    <submittedName>
        <fullName evidence="2">Uncharacterized protein</fullName>
    </submittedName>
</protein>
<dbReference type="EMBL" id="LXSQ01000011">
    <property type="protein sequence ID" value="OAM43819.1"/>
    <property type="molecule type" value="Genomic_DNA"/>
</dbReference>
<evidence type="ECO:0000313" key="3">
    <source>
        <dbReference type="Proteomes" id="UP000077726"/>
    </source>
</evidence>